<proteinExistence type="predicted"/>
<dbReference type="OrthoDB" id="9789468at2"/>
<sequence length="389" mass="44165">MPEDQLKQRTVYSKTNPYRASLIERYNLCSRESNKETYHLTLDIAESGISYEVGDCIGVAPANDPKIAEKLLKLFGVQGDESVVTKRDGESLAFHEFLLRKANLVQVNKKFFSKVAEKAHCKKAKERFMEMLGASDPDLLKAHLEERHVPDLIEEAGGASVEPQEVVDLLMPLMPRFYSIASSLRTHPGEVHLTVAKVSYELLGQPRGGVCTHYLSERTPLKQPEIPIFLQPHSGFTIPKDSMAPMIMIGPGTGVAPFRAFMQERQAIGAKGKNWLFFGDWYQDGTFLYGDYWRQMHSKEGLKLDLAFSRDQESKIYVQHRMLEKGKELHAWLQEGAYLYVCGDAKRMARDVEAALLQILAEHGGMTDEEAKDYVRSLRKTGRYLRDVY</sequence>
<comment type="cofactor">
    <cofactor evidence="2">
        <name>FAD</name>
        <dbReference type="ChEBI" id="CHEBI:57692"/>
    </cofactor>
</comment>
<accession>A0A0H5E6S4</accession>
<gene>
    <name evidence="12" type="primary">cysJ</name>
    <name evidence="12" type="ORF">ELAC_1663</name>
</gene>
<name>A0A0H5E6S4_9BACT</name>
<organism evidence="12 13">
    <name type="scientific">Estrella lausannensis</name>
    <dbReference type="NCBI Taxonomy" id="483423"/>
    <lineage>
        <taxon>Bacteria</taxon>
        <taxon>Pseudomonadati</taxon>
        <taxon>Chlamydiota</taxon>
        <taxon>Chlamydiia</taxon>
        <taxon>Parachlamydiales</taxon>
        <taxon>Candidatus Criblamydiaceae</taxon>
        <taxon>Estrella</taxon>
    </lineage>
</organism>
<dbReference type="SUPFAM" id="SSF52343">
    <property type="entry name" value="Ferredoxin reductase-like, C-terminal NADP-linked domain"/>
    <property type="match status" value="1"/>
</dbReference>
<keyword evidence="5" id="KW-0288">FMN</keyword>
<dbReference type="SUPFAM" id="SSF63380">
    <property type="entry name" value="Riboflavin synthase domain-like"/>
    <property type="match status" value="1"/>
</dbReference>
<protein>
    <recommendedName>
        <fullName evidence="3">assimilatory sulfite reductase (NADPH)</fullName>
        <ecNumber evidence="3">1.8.1.2</ecNumber>
    </recommendedName>
</protein>
<evidence type="ECO:0000256" key="5">
    <source>
        <dbReference type="ARBA" id="ARBA00022643"/>
    </source>
</evidence>
<dbReference type="EMBL" id="CWGJ01000025">
    <property type="protein sequence ID" value="CRX38990.1"/>
    <property type="molecule type" value="Genomic_DNA"/>
</dbReference>
<keyword evidence="13" id="KW-1185">Reference proteome</keyword>
<evidence type="ECO:0000256" key="2">
    <source>
        <dbReference type="ARBA" id="ARBA00001974"/>
    </source>
</evidence>
<keyword evidence="4" id="KW-0285">Flavoprotein</keyword>
<keyword evidence="9" id="KW-0198">Cysteine biosynthesis</keyword>
<dbReference type="InterPro" id="IPR023173">
    <property type="entry name" value="NADPH_Cyt_P450_Rdtase_alpha"/>
</dbReference>
<dbReference type="PANTHER" id="PTHR19384">
    <property type="entry name" value="NITRIC OXIDE SYNTHASE-RELATED"/>
    <property type="match status" value="1"/>
</dbReference>
<evidence type="ECO:0000256" key="1">
    <source>
        <dbReference type="ARBA" id="ARBA00001917"/>
    </source>
</evidence>
<comment type="catalytic activity">
    <reaction evidence="10">
        <text>hydrogen sulfide + 3 NADP(+) + 3 H2O = sulfite + 3 NADPH + 4 H(+)</text>
        <dbReference type="Rhea" id="RHEA:13801"/>
        <dbReference type="ChEBI" id="CHEBI:15377"/>
        <dbReference type="ChEBI" id="CHEBI:15378"/>
        <dbReference type="ChEBI" id="CHEBI:17359"/>
        <dbReference type="ChEBI" id="CHEBI:29919"/>
        <dbReference type="ChEBI" id="CHEBI:57783"/>
        <dbReference type="ChEBI" id="CHEBI:58349"/>
        <dbReference type="EC" id="1.8.1.2"/>
    </reaction>
</comment>
<dbReference type="EC" id="1.8.1.2" evidence="3"/>
<dbReference type="GO" id="GO:0004783">
    <property type="term" value="F:sulfite reductase (NADPH) activity"/>
    <property type="evidence" value="ECO:0007669"/>
    <property type="project" value="UniProtKB-EC"/>
</dbReference>
<evidence type="ECO:0000313" key="12">
    <source>
        <dbReference type="EMBL" id="CRX38990.1"/>
    </source>
</evidence>
<evidence type="ECO:0000256" key="3">
    <source>
        <dbReference type="ARBA" id="ARBA00012604"/>
    </source>
</evidence>
<dbReference type="Gene3D" id="2.40.30.10">
    <property type="entry name" value="Translation factors"/>
    <property type="match status" value="1"/>
</dbReference>
<comment type="cofactor">
    <cofactor evidence="1">
        <name>FMN</name>
        <dbReference type="ChEBI" id="CHEBI:58210"/>
    </cofactor>
</comment>
<dbReference type="Pfam" id="PF00667">
    <property type="entry name" value="FAD_binding_1"/>
    <property type="match status" value="1"/>
</dbReference>
<dbReference type="Gene3D" id="1.20.990.10">
    <property type="entry name" value="NADPH-cytochrome p450 Reductase, Chain A, domain 3"/>
    <property type="match status" value="1"/>
</dbReference>
<dbReference type="GO" id="GO:0005829">
    <property type="term" value="C:cytosol"/>
    <property type="evidence" value="ECO:0007669"/>
    <property type="project" value="TreeGrafter"/>
</dbReference>
<keyword evidence="6" id="KW-0274">FAD</keyword>
<dbReference type="CDD" id="cd06199">
    <property type="entry name" value="SiR"/>
    <property type="match status" value="1"/>
</dbReference>
<dbReference type="InterPro" id="IPR003097">
    <property type="entry name" value="CysJ-like_FAD-binding"/>
</dbReference>
<evidence type="ECO:0000256" key="7">
    <source>
        <dbReference type="ARBA" id="ARBA00022857"/>
    </source>
</evidence>
<keyword evidence="8 12" id="KW-0560">Oxidoreductase</keyword>
<evidence type="ECO:0000256" key="6">
    <source>
        <dbReference type="ARBA" id="ARBA00022827"/>
    </source>
</evidence>
<dbReference type="PANTHER" id="PTHR19384:SF128">
    <property type="entry name" value="NADPH OXIDOREDUCTASE A"/>
    <property type="match status" value="1"/>
</dbReference>
<evidence type="ECO:0000256" key="4">
    <source>
        <dbReference type="ARBA" id="ARBA00022630"/>
    </source>
</evidence>
<evidence type="ECO:0000256" key="10">
    <source>
        <dbReference type="ARBA" id="ARBA00052219"/>
    </source>
</evidence>
<keyword evidence="9" id="KW-0028">Amino-acid biosynthesis</keyword>
<dbReference type="InterPro" id="IPR001709">
    <property type="entry name" value="Flavoprot_Pyr_Nucl_cyt_Rdtase"/>
</dbReference>
<dbReference type="InterPro" id="IPR017927">
    <property type="entry name" value="FAD-bd_FR_type"/>
</dbReference>
<dbReference type="InterPro" id="IPR039261">
    <property type="entry name" value="FNR_nucleotide-bd"/>
</dbReference>
<dbReference type="PROSITE" id="PS51384">
    <property type="entry name" value="FAD_FR"/>
    <property type="match status" value="1"/>
</dbReference>
<dbReference type="GO" id="GO:0050660">
    <property type="term" value="F:flavin adenine dinucleotide binding"/>
    <property type="evidence" value="ECO:0007669"/>
    <property type="project" value="TreeGrafter"/>
</dbReference>
<evidence type="ECO:0000256" key="8">
    <source>
        <dbReference type="ARBA" id="ARBA00023002"/>
    </source>
</evidence>
<dbReference type="AlphaFoldDB" id="A0A0H5E6S4"/>
<dbReference type="InterPro" id="IPR001433">
    <property type="entry name" value="OxRdtase_FAD/NAD-bd"/>
</dbReference>
<dbReference type="Gene3D" id="3.40.50.80">
    <property type="entry name" value="Nucleotide-binding domain of ferredoxin-NADP reductase (FNR) module"/>
    <property type="match status" value="1"/>
</dbReference>
<dbReference type="Proteomes" id="UP000220251">
    <property type="component" value="Unassembled WGS sequence"/>
</dbReference>
<dbReference type="GO" id="GO:0010181">
    <property type="term" value="F:FMN binding"/>
    <property type="evidence" value="ECO:0007669"/>
    <property type="project" value="TreeGrafter"/>
</dbReference>
<dbReference type="GO" id="GO:0019344">
    <property type="term" value="P:cysteine biosynthetic process"/>
    <property type="evidence" value="ECO:0007669"/>
    <property type="project" value="UniProtKB-KW"/>
</dbReference>
<dbReference type="PRINTS" id="PR00371">
    <property type="entry name" value="FPNCR"/>
</dbReference>
<evidence type="ECO:0000313" key="13">
    <source>
        <dbReference type="Proteomes" id="UP000220251"/>
    </source>
</evidence>
<keyword evidence="7" id="KW-0521">NADP</keyword>
<dbReference type="Pfam" id="PF00175">
    <property type="entry name" value="NAD_binding_1"/>
    <property type="match status" value="1"/>
</dbReference>
<dbReference type="RefSeq" id="WP_098038850.1">
    <property type="nucleotide sequence ID" value="NZ_CWGJ01000025.1"/>
</dbReference>
<dbReference type="InterPro" id="IPR017938">
    <property type="entry name" value="Riboflavin_synthase-like_b-brl"/>
</dbReference>
<reference evidence="13" key="1">
    <citation type="submission" date="2015-06" db="EMBL/GenBank/DDBJ databases">
        <authorList>
            <person name="Bertelli C."/>
        </authorList>
    </citation>
    <scope>NUCLEOTIDE SEQUENCE [LARGE SCALE GENOMIC DNA]</scope>
    <source>
        <strain evidence="13">CRIB-30</strain>
    </source>
</reference>
<dbReference type="FunFam" id="3.40.50.80:FF:000001">
    <property type="entry name" value="NADPH--cytochrome P450 reductase 1"/>
    <property type="match status" value="1"/>
</dbReference>
<evidence type="ECO:0000259" key="11">
    <source>
        <dbReference type="PROSITE" id="PS51384"/>
    </source>
</evidence>
<evidence type="ECO:0000256" key="9">
    <source>
        <dbReference type="ARBA" id="ARBA00023192"/>
    </source>
</evidence>
<feature type="domain" description="FAD-binding FR-type" evidence="11">
    <location>
        <begin position="15"/>
        <end position="239"/>
    </location>
</feature>